<evidence type="ECO:0000256" key="1">
    <source>
        <dbReference type="SAM" id="Phobius"/>
    </source>
</evidence>
<dbReference type="CDD" id="cd04179">
    <property type="entry name" value="DPM_DPG-synthase_like"/>
    <property type="match status" value="1"/>
</dbReference>
<dbReference type="Proteomes" id="UP000503640">
    <property type="component" value="Unassembled WGS sequence"/>
</dbReference>
<accession>A0A7I9VHP5</accession>
<dbReference type="AlphaFoldDB" id="A0A7I9VHP5"/>
<feature type="transmembrane region" description="Helical" evidence="1">
    <location>
        <begin position="257"/>
        <end position="279"/>
    </location>
</feature>
<dbReference type="SUPFAM" id="SSF53448">
    <property type="entry name" value="Nucleotide-diphospho-sugar transferases"/>
    <property type="match status" value="1"/>
</dbReference>
<protein>
    <submittedName>
        <fullName evidence="3">Glycosyl transferase</fullName>
    </submittedName>
</protein>
<name>A0A7I9VHP5_9BACT</name>
<keyword evidence="4" id="KW-1185">Reference proteome</keyword>
<comment type="caution">
    <text evidence="3">The sequence shown here is derived from an EMBL/GenBank/DDBJ whole genome shotgun (WGS) entry which is preliminary data.</text>
</comment>
<evidence type="ECO:0000259" key="2">
    <source>
        <dbReference type="Pfam" id="PF00535"/>
    </source>
</evidence>
<proteinExistence type="predicted"/>
<dbReference type="Pfam" id="PF00535">
    <property type="entry name" value="Glycos_transf_2"/>
    <property type="match status" value="1"/>
</dbReference>
<evidence type="ECO:0000313" key="4">
    <source>
        <dbReference type="Proteomes" id="UP000503640"/>
    </source>
</evidence>
<sequence length="346" mass="37754">MIVRALEETAAREDGAQERSGRTRAPGRRSASIAVIIPCLQEALTIAAVVADFRRELPEATIVVVDNGSTDETGAIAEAAGAVVLRESRRGKGYAVRKGFREVDADVYLLVDGDGTYPASAARLLLRPVLDDQADVVIGGRLDGASASEFRWMNRLGNRLFLATVNAIFRARISDLLTGYRAMSREFVRRSPILSGGFELETELTIVALDRGFRTVEIPVRLTCRPPGSTSKIRVIGDGLRILAAIFALLRDYRPLTFFGGMGLGIMMAGLCPGAYVTWEFLHTHEVRIPTAVLATGLELLGMTLITSGVILTTLSRRFREIDYRLDGLERDLARPRLPPSETLPG</sequence>
<keyword evidence="1" id="KW-0812">Transmembrane</keyword>
<keyword evidence="3" id="KW-0808">Transferase</keyword>
<dbReference type="EMBL" id="BJTG01000001">
    <property type="protein sequence ID" value="GEJ55650.1"/>
    <property type="molecule type" value="Genomic_DNA"/>
</dbReference>
<reference evidence="4" key="1">
    <citation type="journal article" date="2020" name="Appl. Environ. Microbiol.">
        <title>Diazotrophic Anaeromyxobacter Isolates from Soils.</title>
        <authorList>
            <person name="Masuda Y."/>
            <person name="Yamanaka H."/>
            <person name="Xu Z.X."/>
            <person name="Shiratori Y."/>
            <person name="Aono T."/>
            <person name="Amachi S."/>
            <person name="Senoo K."/>
            <person name="Itoh H."/>
        </authorList>
    </citation>
    <scope>NUCLEOTIDE SEQUENCE [LARGE SCALE GENOMIC DNA]</scope>
    <source>
        <strain evidence="4">R267</strain>
    </source>
</reference>
<dbReference type="InterPro" id="IPR001173">
    <property type="entry name" value="Glyco_trans_2-like"/>
</dbReference>
<dbReference type="GO" id="GO:0016740">
    <property type="term" value="F:transferase activity"/>
    <property type="evidence" value="ECO:0007669"/>
    <property type="project" value="UniProtKB-KW"/>
</dbReference>
<gene>
    <name evidence="3" type="ORF">AMYX_03910</name>
</gene>
<keyword evidence="1" id="KW-0472">Membrane</keyword>
<feature type="transmembrane region" description="Helical" evidence="1">
    <location>
        <begin position="291"/>
        <end position="315"/>
    </location>
</feature>
<dbReference type="Gene3D" id="3.90.550.10">
    <property type="entry name" value="Spore Coat Polysaccharide Biosynthesis Protein SpsA, Chain A"/>
    <property type="match status" value="1"/>
</dbReference>
<feature type="domain" description="Glycosyltransferase 2-like" evidence="2">
    <location>
        <begin position="35"/>
        <end position="188"/>
    </location>
</feature>
<dbReference type="PANTHER" id="PTHR48090">
    <property type="entry name" value="UNDECAPRENYL-PHOSPHATE 4-DEOXY-4-FORMAMIDO-L-ARABINOSE TRANSFERASE-RELATED"/>
    <property type="match status" value="1"/>
</dbReference>
<keyword evidence="1" id="KW-1133">Transmembrane helix</keyword>
<dbReference type="RefSeq" id="WP_176062435.1">
    <property type="nucleotide sequence ID" value="NZ_BJTG01000001.1"/>
</dbReference>
<organism evidence="3 4">
    <name type="scientific">Anaeromyxobacter diazotrophicus</name>
    <dbReference type="NCBI Taxonomy" id="2590199"/>
    <lineage>
        <taxon>Bacteria</taxon>
        <taxon>Pseudomonadati</taxon>
        <taxon>Myxococcota</taxon>
        <taxon>Myxococcia</taxon>
        <taxon>Myxococcales</taxon>
        <taxon>Cystobacterineae</taxon>
        <taxon>Anaeromyxobacteraceae</taxon>
        <taxon>Anaeromyxobacter</taxon>
    </lineage>
</organism>
<dbReference type="InterPro" id="IPR050256">
    <property type="entry name" value="Glycosyltransferase_2"/>
</dbReference>
<dbReference type="PANTHER" id="PTHR48090:SF7">
    <property type="entry name" value="RFBJ PROTEIN"/>
    <property type="match status" value="1"/>
</dbReference>
<dbReference type="InterPro" id="IPR029044">
    <property type="entry name" value="Nucleotide-diphossugar_trans"/>
</dbReference>
<evidence type="ECO:0000313" key="3">
    <source>
        <dbReference type="EMBL" id="GEJ55650.1"/>
    </source>
</evidence>